<feature type="region of interest" description="Disordered" evidence="1">
    <location>
        <begin position="77"/>
        <end position="102"/>
    </location>
</feature>
<accession>A0ABW1RXU0</accession>
<evidence type="ECO:0000256" key="1">
    <source>
        <dbReference type="SAM" id="MobiDB-lite"/>
    </source>
</evidence>
<proteinExistence type="predicted"/>
<comment type="caution">
    <text evidence="2">The sequence shown here is derived from an EMBL/GenBank/DDBJ whole genome shotgun (WGS) entry which is preliminary data.</text>
</comment>
<protein>
    <submittedName>
        <fullName evidence="2">Uncharacterized protein</fullName>
    </submittedName>
</protein>
<gene>
    <name evidence="2" type="ORF">ACFP5Y_03810</name>
</gene>
<dbReference type="RefSeq" id="WP_137627718.1">
    <property type="nucleotide sequence ID" value="NZ_BJDJ01000003.1"/>
</dbReference>
<dbReference type="Proteomes" id="UP001596282">
    <property type="component" value="Unassembled WGS sequence"/>
</dbReference>
<evidence type="ECO:0000313" key="3">
    <source>
        <dbReference type="Proteomes" id="UP001596282"/>
    </source>
</evidence>
<keyword evidence="3" id="KW-1185">Reference proteome</keyword>
<dbReference type="EMBL" id="JBHSSC010000009">
    <property type="protein sequence ID" value="MFC6180344.1"/>
    <property type="molecule type" value="Genomic_DNA"/>
</dbReference>
<feature type="compositionally biased region" description="Low complexity" evidence="1">
    <location>
        <begin position="78"/>
        <end position="89"/>
    </location>
</feature>
<reference evidence="3" key="1">
    <citation type="journal article" date="2019" name="Int. J. Syst. Evol. Microbiol.">
        <title>The Global Catalogue of Microorganisms (GCM) 10K type strain sequencing project: providing services to taxonomists for standard genome sequencing and annotation.</title>
        <authorList>
            <consortium name="The Broad Institute Genomics Platform"/>
            <consortium name="The Broad Institute Genome Sequencing Center for Infectious Disease"/>
            <person name="Wu L."/>
            <person name="Ma J."/>
        </authorList>
    </citation>
    <scope>NUCLEOTIDE SEQUENCE [LARGE SCALE GENOMIC DNA]</scope>
    <source>
        <strain evidence="3">CCM 8933</strain>
    </source>
</reference>
<sequence length="102" mass="10517">MTMKLGIADGTITKPTADDAKFTGVVGDDGKYTATITGLETGAEVAAGTYQAFFFDDTTKEVLGDYTKLGAFTYEGGSTPTKVTTSSSPDGENVTADPNATK</sequence>
<name>A0ABW1RXU0_9LACO</name>
<evidence type="ECO:0000313" key="2">
    <source>
        <dbReference type="EMBL" id="MFC6180344.1"/>
    </source>
</evidence>
<organism evidence="2 3">
    <name type="scientific">Lactiplantibacillus daowaiensis</name>
    <dbReference type="NCBI Taxonomy" id="2559918"/>
    <lineage>
        <taxon>Bacteria</taxon>
        <taxon>Bacillati</taxon>
        <taxon>Bacillota</taxon>
        <taxon>Bacilli</taxon>
        <taxon>Lactobacillales</taxon>
        <taxon>Lactobacillaceae</taxon>
        <taxon>Lactiplantibacillus</taxon>
    </lineage>
</organism>